<accession>A0A017SY79</accession>
<reference evidence="5 6" key="1">
    <citation type="submission" date="2013-05" db="EMBL/GenBank/DDBJ databases">
        <title>Genome assembly of Chondromyces apiculatus DSM 436.</title>
        <authorList>
            <person name="Sharma G."/>
            <person name="Khatri I."/>
            <person name="Kaur C."/>
            <person name="Mayilraj S."/>
            <person name="Subramanian S."/>
        </authorList>
    </citation>
    <scope>NUCLEOTIDE SEQUENCE [LARGE SCALE GENOMIC DNA]</scope>
    <source>
        <strain evidence="5 6">DSM 436</strain>
    </source>
</reference>
<proteinExistence type="predicted"/>
<dbReference type="Pfam" id="PF06761">
    <property type="entry name" value="IcmF-related"/>
    <property type="match status" value="1"/>
</dbReference>
<evidence type="ECO:0000313" key="5">
    <source>
        <dbReference type="EMBL" id="EYF01261.1"/>
    </source>
</evidence>
<keyword evidence="2" id="KW-0472">Membrane</keyword>
<evidence type="ECO:0000313" key="6">
    <source>
        <dbReference type="Proteomes" id="UP000019678"/>
    </source>
</evidence>
<dbReference type="InterPro" id="IPR027417">
    <property type="entry name" value="P-loop_NTPase"/>
</dbReference>
<evidence type="ECO:0000259" key="3">
    <source>
        <dbReference type="Pfam" id="PF06761"/>
    </source>
</evidence>
<dbReference type="NCBIfam" id="TIGR03348">
    <property type="entry name" value="VI_IcmF"/>
    <property type="match status" value="1"/>
</dbReference>
<feature type="transmembrane region" description="Helical" evidence="2">
    <location>
        <begin position="426"/>
        <end position="447"/>
    </location>
</feature>
<gene>
    <name evidence="5" type="ORF">CAP_8514</name>
</gene>
<dbReference type="PANTHER" id="PTHR36153:SF1">
    <property type="entry name" value="TYPE VI SECRETION SYSTEM COMPONENT TSSM1"/>
    <property type="match status" value="1"/>
</dbReference>
<dbReference type="EMBL" id="ASRX01000085">
    <property type="protein sequence ID" value="EYF01261.1"/>
    <property type="molecule type" value="Genomic_DNA"/>
</dbReference>
<dbReference type="STRING" id="1192034.CAP_8514"/>
<dbReference type="Gene3D" id="3.40.50.300">
    <property type="entry name" value="P-loop containing nucleotide triphosphate hydrolases"/>
    <property type="match status" value="1"/>
</dbReference>
<dbReference type="RefSeq" id="WP_044249724.1">
    <property type="nucleotide sequence ID" value="NZ_ASRX01000085.1"/>
</dbReference>
<dbReference type="InterPro" id="IPR017731">
    <property type="entry name" value="TssM1-like"/>
</dbReference>
<dbReference type="PANTHER" id="PTHR36153">
    <property type="entry name" value="INNER MEMBRANE PROTEIN-RELATED"/>
    <property type="match status" value="1"/>
</dbReference>
<feature type="domain" description="IcmF-related" evidence="3">
    <location>
        <begin position="483"/>
        <end position="809"/>
    </location>
</feature>
<dbReference type="Proteomes" id="UP000019678">
    <property type="component" value="Unassembled WGS sequence"/>
</dbReference>
<dbReference type="AlphaFoldDB" id="A0A017SY79"/>
<keyword evidence="2" id="KW-1133">Transmembrane helix</keyword>
<keyword evidence="6" id="KW-1185">Reference proteome</keyword>
<keyword evidence="1" id="KW-0175">Coiled coil</keyword>
<dbReference type="eggNOG" id="COG3523">
    <property type="taxonomic scope" value="Bacteria"/>
</dbReference>
<dbReference type="InterPro" id="IPR053156">
    <property type="entry name" value="T6SS_TssM-like"/>
</dbReference>
<dbReference type="InterPro" id="IPR009612">
    <property type="entry name" value="IcmF-rel"/>
</dbReference>
<dbReference type="InterPro" id="IPR025743">
    <property type="entry name" value="TssM1_N"/>
</dbReference>
<dbReference type="SUPFAM" id="SSF52540">
    <property type="entry name" value="P-loop containing nucleoside triphosphate hydrolases"/>
    <property type="match status" value="1"/>
</dbReference>
<evidence type="ECO:0000256" key="2">
    <source>
        <dbReference type="SAM" id="Phobius"/>
    </source>
</evidence>
<feature type="coiled-coil region" evidence="1">
    <location>
        <begin position="884"/>
        <end position="934"/>
    </location>
</feature>
<evidence type="ECO:0000256" key="1">
    <source>
        <dbReference type="SAM" id="Coils"/>
    </source>
</evidence>
<keyword evidence="2" id="KW-0812">Transmembrane</keyword>
<sequence length="970" mass="109640">MWWILSGLFILIAWALWYTLDLALAIPIVLSVLVVLGVIAVLIYRRFLMGRAASALERAIVNQGAQQAMNARPERRAEIQELQRQVQSGIAALKSSKLGKGKKSGTAALYSLPWYVIIGPPGAGKTTALKHSGMVFPYADPRSGGGVRGVGGTRNCDWWFTNEGILLDTAGRYTTEADDHDEWIAFLQMLKKFRSRRPLNGILVAVSITDVIDANEQQLESMAKKLRARVDEVMTQLQMVLPVYVLFTKCDLIAGFIEFFGDLRKSDRSQAWGTTVKMNADKTDPGRVFEAEFDVLTRHLHGRAVKRLVAERSRDAREKIFQFPLEFSGIRRNLAEMISTMFAVNAFQGTPVFRGFYFTSGTQEGRPLDRVLQRMGHAMGIRTQETAAQQIVESKSYFLHDMFMNVVFPDADIAARSASEMRRQKIVRFAVSGAAAALGIILAIPGITSFINNRRFLRETEERARAVAAIQWNEPRQLSEKLDTLKPMYERLGEIDTYRTEGSPVGMGWTMYEGETIYRPAVAVYVKSLQEGFVIPCKQLLEARLKLAKGDQYLRERTYLKTYLMLNDIENLDVEYATGKYTSLWAEVLRPISNLPEADLRKQLTGHVNYYLTLLKGKKVTPIPTDTALAEKVRGVLQAVPVRKRYYDLFVNSLIDEKYDETGDNSRSNRRFPPQTLADIFSDRPDVLKYVTSKLFQKEKRFKEVDGPYTEVGHFEVLANIAEGAGLLEREQWVVPLGRDEQADSIAKHLDTLANDYDQLYIQQWTEWMADLQVQTPANLKEAKALYIELAKPDYPFLRILRRLEDHTQWKRDQGALGNKAVTDRINQAINTKLASQTRGLRFNVDVKKIRGRLSAVPNEFKRTVEFGVPGSQAGSTPITDTSLAKYVRILEGVRDEVQKLEDQNPNVDARLVSDKLVDAIRQTEALLQQLDDKGKTLLRPMLLNPLLIAAARLPPLNTITRVPAQQAPR</sequence>
<dbReference type="Pfam" id="PF14331">
    <property type="entry name" value="IcmF-related_N"/>
    <property type="match status" value="1"/>
</dbReference>
<name>A0A017SY79_9BACT</name>
<feature type="transmembrane region" description="Helical" evidence="2">
    <location>
        <begin position="25"/>
        <end position="44"/>
    </location>
</feature>
<evidence type="ECO:0000259" key="4">
    <source>
        <dbReference type="Pfam" id="PF14331"/>
    </source>
</evidence>
<organism evidence="5 6">
    <name type="scientific">Chondromyces apiculatus DSM 436</name>
    <dbReference type="NCBI Taxonomy" id="1192034"/>
    <lineage>
        <taxon>Bacteria</taxon>
        <taxon>Pseudomonadati</taxon>
        <taxon>Myxococcota</taxon>
        <taxon>Polyangia</taxon>
        <taxon>Polyangiales</taxon>
        <taxon>Polyangiaceae</taxon>
        <taxon>Chondromyces</taxon>
    </lineage>
</organism>
<dbReference type="OrthoDB" id="9758229at2"/>
<protein>
    <submittedName>
        <fullName evidence="5">IcmF-related protein</fullName>
    </submittedName>
</protein>
<feature type="domain" description="Type VI secretion system component TssM1 N-terminal" evidence="4">
    <location>
        <begin position="177"/>
        <end position="434"/>
    </location>
</feature>
<comment type="caution">
    <text evidence="5">The sequence shown here is derived from an EMBL/GenBank/DDBJ whole genome shotgun (WGS) entry which is preliminary data.</text>
</comment>